<dbReference type="Pfam" id="PF08244">
    <property type="entry name" value="Glyco_hydro_32C"/>
    <property type="match status" value="1"/>
</dbReference>
<keyword evidence="3 5" id="KW-0378">Hydrolase</keyword>
<evidence type="ECO:0000256" key="2">
    <source>
        <dbReference type="ARBA" id="ARBA00012758"/>
    </source>
</evidence>
<accession>A0A1B3SJB5</accession>
<dbReference type="InterPro" id="IPR013189">
    <property type="entry name" value="Glyco_hydro_32_C"/>
</dbReference>
<feature type="domain" description="Glycosyl hydrolase family 32 C-terminal" evidence="7">
    <location>
        <begin position="363"/>
        <end position="465"/>
    </location>
</feature>
<dbReference type="EC" id="3.2.1.26" evidence="2"/>
<dbReference type="EMBL" id="CP017015">
    <property type="protein sequence ID" value="AOG60026.1"/>
    <property type="molecule type" value="Genomic_DNA"/>
</dbReference>
<dbReference type="PATRIC" id="fig|216938.3.peg.71"/>
<dbReference type="InterPro" id="IPR023296">
    <property type="entry name" value="Glyco_hydro_beta-prop_sf"/>
</dbReference>
<dbReference type="KEGG" id="shj:SHELI_v1c00710"/>
<dbReference type="GO" id="GO:0004564">
    <property type="term" value="F:beta-fructofuranosidase activity"/>
    <property type="evidence" value="ECO:0007669"/>
    <property type="project" value="UniProtKB-EC"/>
</dbReference>
<dbReference type="InterPro" id="IPR013320">
    <property type="entry name" value="ConA-like_dom_sf"/>
</dbReference>
<name>A0A1B3SJB5_9MOLU</name>
<dbReference type="PANTHER" id="PTHR43101">
    <property type="entry name" value="BETA-FRUCTOSIDASE"/>
    <property type="match status" value="1"/>
</dbReference>
<dbReference type="RefSeq" id="WP_069115806.1">
    <property type="nucleotide sequence ID" value="NZ_CP017015.1"/>
</dbReference>
<dbReference type="GO" id="GO:0005975">
    <property type="term" value="P:carbohydrate metabolic process"/>
    <property type="evidence" value="ECO:0007669"/>
    <property type="project" value="InterPro"/>
</dbReference>
<dbReference type="SUPFAM" id="SSF49899">
    <property type="entry name" value="Concanavalin A-like lectins/glucanases"/>
    <property type="match status" value="1"/>
</dbReference>
<dbReference type="SMART" id="SM00640">
    <property type="entry name" value="Glyco_32"/>
    <property type="match status" value="1"/>
</dbReference>
<comment type="similarity">
    <text evidence="1 5">Belongs to the glycosyl hydrolase 32 family.</text>
</comment>
<dbReference type="AlphaFoldDB" id="A0A1B3SJB5"/>
<dbReference type="Gene3D" id="2.115.10.20">
    <property type="entry name" value="Glycosyl hydrolase domain, family 43"/>
    <property type="match status" value="1"/>
</dbReference>
<evidence type="ECO:0000259" key="7">
    <source>
        <dbReference type="Pfam" id="PF08244"/>
    </source>
</evidence>
<evidence type="ECO:0000313" key="9">
    <source>
        <dbReference type="Proteomes" id="UP000094378"/>
    </source>
</evidence>
<gene>
    <name evidence="8" type="primary">scrB</name>
    <name evidence="8" type="ORF">SHELI_v1c00710</name>
</gene>
<dbReference type="STRING" id="216938.SHELI_v1c00710"/>
<sequence>MNKIKEIEWKKCTEIDQKYYDESNKLVASDKYYRPTYHIASPNGLVNDPNGLLFKDGVHHIHYQWTPVEPYHGFKHWRYLTTKDFVNYEDQGVSVVPDHEKEQYGAFSGSAHDFGDTVKIYYTGNMEDGKGEMTEEVQLVADFENGKVINKRIAVPWDGSKFTPHARDPKIFRHENKDYMVFGVRMKDDDLGGLAVYEMIDYDKFEFKTVLRPSIKNNTYGYMWECPNLDKVGDKYLFFISAEGYFDKNDKYELNNSRNVVYTLLSKFDVNSKELHEDFAMRTVDFGHDFYAPQTYWAQDKLLWFGWFGGCDIQYPTDKYSWHSLITIPRELSVEGEWLVQKPYSDFSKNVLHNQKSLKTNSVDVHKAKHLKFKLDGNNGFKIMNKNNEFVEVEFTKDEIILDRSHQSEQVDYAFEAPRHAIRKVKDKEQWVEVFIDSSTIELFADDYKTIFTSRFFVKDFDKIVFGKELDLEVADIKPMKVSN</sequence>
<dbReference type="Proteomes" id="UP000094378">
    <property type="component" value="Chromosome"/>
</dbReference>
<evidence type="ECO:0000256" key="4">
    <source>
        <dbReference type="ARBA" id="ARBA00023295"/>
    </source>
</evidence>
<keyword evidence="4 5" id="KW-0326">Glycosidase</keyword>
<evidence type="ECO:0000256" key="3">
    <source>
        <dbReference type="ARBA" id="ARBA00022801"/>
    </source>
</evidence>
<proteinExistence type="inferred from homology"/>
<keyword evidence="9" id="KW-1185">Reference proteome</keyword>
<reference evidence="8 9" key="1">
    <citation type="submission" date="2016-08" db="EMBL/GenBank/DDBJ databases">
        <title>Complete genome sequence of Spiroplasma helicoides TABS-2 (DSM 22551).</title>
        <authorList>
            <person name="Shen W.-Y."/>
            <person name="Lo W.-S."/>
            <person name="Lai Y.-C."/>
            <person name="Kuo C.-H."/>
        </authorList>
    </citation>
    <scope>NUCLEOTIDE SEQUENCE [LARGE SCALE GENOMIC DNA]</scope>
    <source>
        <strain evidence="8 9">TABS-2</strain>
    </source>
</reference>
<evidence type="ECO:0000313" key="8">
    <source>
        <dbReference type="EMBL" id="AOG60026.1"/>
    </source>
</evidence>
<organism evidence="8 9">
    <name type="scientific">Spiroplasma helicoides</name>
    <dbReference type="NCBI Taxonomy" id="216938"/>
    <lineage>
        <taxon>Bacteria</taxon>
        <taxon>Bacillati</taxon>
        <taxon>Mycoplasmatota</taxon>
        <taxon>Mollicutes</taxon>
        <taxon>Entomoplasmatales</taxon>
        <taxon>Spiroplasmataceae</taxon>
        <taxon>Spiroplasma</taxon>
    </lineage>
</organism>
<evidence type="ECO:0000256" key="5">
    <source>
        <dbReference type="RuleBase" id="RU362110"/>
    </source>
</evidence>
<evidence type="ECO:0000259" key="6">
    <source>
        <dbReference type="Pfam" id="PF00251"/>
    </source>
</evidence>
<protein>
    <recommendedName>
        <fullName evidence="2">beta-fructofuranosidase</fullName>
        <ecNumber evidence="2">3.2.1.26</ecNumber>
    </recommendedName>
</protein>
<dbReference type="InterPro" id="IPR051214">
    <property type="entry name" value="GH32_Enzymes"/>
</dbReference>
<dbReference type="Pfam" id="PF00251">
    <property type="entry name" value="Glyco_hydro_32N"/>
    <property type="match status" value="1"/>
</dbReference>
<dbReference type="SUPFAM" id="SSF75005">
    <property type="entry name" value="Arabinanase/levansucrase/invertase"/>
    <property type="match status" value="1"/>
</dbReference>
<feature type="domain" description="Glycosyl hydrolase family 32 N-terminal" evidence="6">
    <location>
        <begin position="38"/>
        <end position="343"/>
    </location>
</feature>
<dbReference type="Gene3D" id="2.60.120.560">
    <property type="entry name" value="Exo-inulinase, domain 1"/>
    <property type="match status" value="1"/>
</dbReference>
<evidence type="ECO:0000256" key="1">
    <source>
        <dbReference type="ARBA" id="ARBA00009902"/>
    </source>
</evidence>
<dbReference type="InterPro" id="IPR013148">
    <property type="entry name" value="Glyco_hydro_32_N"/>
</dbReference>
<dbReference type="PANTHER" id="PTHR43101:SF1">
    <property type="entry name" value="BETA-FRUCTOSIDASE"/>
    <property type="match status" value="1"/>
</dbReference>
<dbReference type="InterPro" id="IPR001362">
    <property type="entry name" value="Glyco_hydro_32"/>
</dbReference>
<dbReference type="OrthoDB" id="9759709at2"/>